<accession>A0A1F4NS02</accession>
<organism evidence="1 2">
    <name type="scientific">candidate division Kazan bacterium RIFCSPLOWO2_01_FULL_45_19</name>
    <dbReference type="NCBI Taxonomy" id="1798538"/>
    <lineage>
        <taxon>Bacteria</taxon>
        <taxon>Bacteria division Kazan-3B-28</taxon>
    </lineage>
</organism>
<comment type="caution">
    <text evidence="1">The sequence shown here is derived from an EMBL/GenBank/DDBJ whole genome shotgun (WGS) entry which is preliminary data.</text>
</comment>
<evidence type="ECO:0000313" key="2">
    <source>
        <dbReference type="Proteomes" id="UP000178085"/>
    </source>
</evidence>
<sequence length="77" mass="8736">MNEDFEQSKANVVSISVAQHQAYMRWGLQSLVFEGLKDEGFIRQTDGKMLAKKLVSSDQDEITDLPNFQPHLLQVPS</sequence>
<dbReference type="Proteomes" id="UP000178085">
    <property type="component" value="Unassembled WGS sequence"/>
</dbReference>
<gene>
    <name evidence="1" type="ORF">A3K51_02430</name>
</gene>
<reference evidence="1 2" key="1">
    <citation type="journal article" date="2016" name="Nat. Commun.">
        <title>Thousands of microbial genomes shed light on interconnected biogeochemical processes in an aquifer system.</title>
        <authorList>
            <person name="Anantharaman K."/>
            <person name="Brown C.T."/>
            <person name="Hug L.A."/>
            <person name="Sharon I."/>
            <person name="Castelle C.J."/>
            <person name="Probst A.J."/>
            <person name="Thomas B.C."/>
            <person name="Singh A."/>
            <person name="Wilkins M.J."/>
            <person name="Karaoz U."/>
            <person name="Brodie E.L."/>
            <person name="Williams K.H."/>
            <person name="Hubbard S.S."/>
            <person name="Banfield J.F."/>
        </authorList>
    </citation>
    <scope>NUCLEOTIDE SEQUENCE [LARGE SCALE GENOMIC DNA]</scope>
</reference>
<protein>
    <submittedName>
        <fullName evidence="1">Uncharacterized protein</fullName>
    </submittedName>
</protein>
<proteinExistence type="predicted"/>
<evidence type="ECO:0000313" key="1">
    <source>
        <dbReference type="EMBL" id="OGB73672.1"/>
    </source>
</evidence>
<name>A0A1F4NS02_UNCK3</name>
<dbReference type="AlphaFoldDB" id="A0A1F4NS02"/>
<dbReference type="EMBL" id="METD01000001">
    <property type="protein sequence ID" value="OGB73672.1"/>
    <property type="molecule type" value="Genomic_DNA"/>
</dbReference>